<evidence type="ECO:0000256" key="2">
    <source>
        <dbReference type="ARBA" id="ARBA00008929"/>
    </source>
</evidence>
<sequence>MKRPQEYPSSYYGRPIINAPTWKELDVAGYLFLGGLAGASSILAAGASVTGRPAVERRSGACATTAITLSLVALVHDLGRPKRFLHMLRVAKPSSPMSVGVWLLSAYAPLAIAATASDVTGVARPLGRASGLGAAGLGAGVCTYTAALIANTAVPAWHDGHRELPFLFAGSAASAAGGFALMTAPLAQTGPARRLAVAGAVAELASERLMERRLGMVAETLHTGKAGRRLKAAKALAAGGAIVAGTLGGRSRTAAVVGGAALVAGSALTRFGIFAAGMTSAEDPRYTVEPQRARKAAREAATAGVRAD</sequence>
<dbReference type="InterPro" id="IPR052049">
    <property type="entry name" value="Electron_transfer_protein"/>
</dbReference>
<evidence type="ECO:0000313" key="10">
    <source>
        <dbReference type="Proteomes" id="UP001056035"/>
    </source>
</evidence>
<protein>
    <submittedName>
        <fullName evidence="9">Polysulfide reductase NrfD</fullName>
    </submittedName>
</protein>
<feature type="transmembrane region" description="Helical" evidence="8">
    <location>
        <begin position="131"/>
        <end position="154"/>
    </location>
</feature>
<name>A0ABY5DZQ1_9ACTN</name>
<dbReference type="RefSeq" id="WP_254572753.1">
    <property type="nucleotide sequence ID" value="NZ_CP098502.1"/>
</dbReference>
<dbReference type="PANTHER" id="PTHR34856">
    <property type="entry name" value="PROTEIN NRFD"/>
    <property type="match status" value="1"/>
</dbReference>
<evidence type="ECO:0000256" key="8">
    <source>
        <dbReference type="SAM" id="Phobius"/>
    </source>
</evidence>
<evidence type="ECO:0000256" key="1">
    <source>
        <dbReference type="ARBA" id="ARBA00004651"/>
    </source>
</evidence>
<keyword evidence="5 8" id="KW-1133">Transmembrane helix</keyword>
<evidence type="ECO:0000256" key="6">
    <source>
        <dbReference type="ARBA" id="ARBA00023136"/>
    </source>
</evidence>
<gene>
    <name evidence="9" type="primary">nrfD</name>
    <name evidence="9" type="ORF">NBH00_07685</name>
</gene>
<reference evidence="9 10" key="1">
    <citation type="submission" date="2022-06" db="EMBL/GenBank/DDBJ databases">
        <title>Paraconexibacter antarcticus.</title>
        <authorList>
            <person name="Kim C.S."/>
        </authorList>
    </citation>
    <scope>NUCLEOTIDE SEQUENCE [LARGE SCALE GENOMIC DNA]</scope>
    <source>
        <strain evidence="9 10">02-257</strain>
    </source>
</reference>
<evidence type="ECO:0000313" key="9">
    <source>
        <dbReference type="EMBL" id="UTI66075.1"/>
    </source>
</evidence>
<accession>A0ABY5DZQ1</accession>
<keyword evidence="4 8" id="KW-0812">Transmembrane</keyword>
<dbReference type="Gene3D" id="1.20.1630.10">
    <property type="entry name" value="Formate dehydrogenase/DMSO reductase domain"/>
    <property type="match status" value="1"/>
</dbReference>
<feature type="region of interest" description="Disordered" evidence="7">
    <location>
        <begin position="288"/>
        <end position="308"/>
    </location>
</feature>
<comment type="subcellular location">
    <subcellularLocation>
        <location evidence="1">Cell membrane</location>
        <topology evidence="1">Multi-pass membrane protein</topology>
    </subcellularLocation>
</comment>
<organism evidence="9 10">
    <name type="scientific">Paraconexibacter antarcticus</name>
    <dbReference type="NCBI Taxonomy" id="2949664"/>
    <lineage>
        <taxon>Bacteria</taxon>
        <taxon>Bacillati</taxon>
        <taxon>Actinomycetota</taxon>
        <taxon>Thermoleophilia</taxon>
        <taxon>Solirubrobacterales</taxon>
        <taxon>Paraconexibacteraceae</taxon>
        <taxon>Paraconexibacter</taxon>
    </lineage>
</organism>
<feature type="compositionally biased region" description="Low complexity" evidence="7">
    <location>
        <begin position="299"/>
        <end position="308"/>
    </location>
</feature>
<dbReference type="Proteomes" id="UP001056035">
    <property type="component" value="Chromosome"/>
</dbReference>
<dbReference type="PANTHER" id="PTHR34856:SF2">
    <property type="entry name" value="PROTEIN NRFD"/>
    <property type="match status" value="1"/>
</dbReference>
<feature type="transmembrane region" description="Helical" evidence="8">
    <location>
        <begin position="166"/>
        <end position="187"/>
    </location>
</feature>
<keyword evidence="3" id="KW-1003">Cell membrane</keyword>
<evidence type="ECO:0000256" key="4">
    <source>
        <dbReference type="ARBA" id="ARBA00022692"/>
    </source>
</evidence>
<dbReference type="InterPro" id="IPR005614">
    <property type="entry name" value="NrfD-like"/>
</dbReference>
<keyword evidence="6 8" id="KW-0472">Membrane</keyword>
<keyword evidence="10" id="KW-1185">Reference proteome</keyword>
<evidence type="ECO:0000256" key="3">
    <source>
        <dbReference type="ARBA" id="ARBA00022475"/>
    </source>
</evidence>
<feature type="transmembrane region" description="Helical" evidence="8">
    <location>
        <begin position="27"/>
        <end position="49"/>
    </location>
</feature>
<evidence type="ECO:0000256" key="7">
    <source>
        <dbReference type="SAM" id="MobiDB-lite"/>
    </source>
</evidence>
<dbReference type="Pfam" id="PF03916">
    <property type="entry name" value="NrfD"/>
    <property type="match status" value="1"/>
</dbReference>
<proteinExistence type="inferred from homology"/>
<evidence type="ECO:0000256" key="5">
    <source>
        <dbReference type="ARBA" id="ARBA00022989"/>
    </source>
</evidence>
<comment type="similarity">
    <text evidence="2">Belongs to the NrfD family.</text>
</comment>
<dbReference type="EMBL" id="CP098502">
    <property type="protein sequence ID" value="UTI66075.1"/>
    <property type="molecule type" value="Genomic_DNA"/>
</dbReference>
<feature type="transmembrane region" description="Helical" evidence="8">
    <location>
        <begin position="99"/>
        <end position="119"/>
    </location>
</feature>